<keyword evidence="4" id="KW-1185">Reference proteome</keyword>
<proteinExistence type="predicted"/>
<feature type="transmembrane region" description="Helical" evidence="2">
    <location>
        <begin position="355"/>
        <end position="374"/>
    </location>
</feature>
<dbReference type="RefSeq" id="WP_182614536.1">
    <property type="nucleotide sequence ID" value="NZ_BAAATF010000002.1"/>
</dbReference>
<name>A0A7W3J5U8_9MICO</name>
<protein>
    <recommendedName>
        <fullName evidence="5">ABC transporter permease</fullName>
    </recommendedName>
</protein>
<feature type="transmembrane region" description="Helical" evidence="2">
    <location>
        <begin position="12"/>
        <end position="35"/>
    </location>
</feature>
<organism evidence="3 4">
    <name type="scientific">Promicromonospora sukumoe</name>
    <dbReference type="NCBI Taxonomy" id="88382"/>
    <lineage>
        <taxon>Bacteria</taxon>
        <taxon>Bacillati</taxon>
        <taxon>Actinomycetota</taxon>
        <taxon>Actinomycetes</taxon>
        <taxon>Micrococcales</taxon>
        <taxon>Promicromonosporaceae</taxon>
        <taxon>Promicromonospora</taxon>
    </lineage>
</organism>
<feature type="transmembrane region" description="Helical" evidence="2">
    <location>
        <begin position="300"/>
        <end position="319"/>
    </location>
</feature>
<dbReference type="AlphaFoldDB" id="A0A7W3J5U8"/>
<keyword evidence="2" id="KW-0472">Membrane</keyword>
<feature type="transmembrane region" description="Helical" evidence="2">
    <location>
        <begin position="210"/>
        <end position="232"/>
    </location>
</feature>
<evidence type="ECO:0000256" key="2">
    <source>
        <dbReference type="SAM" id="Phobius"/>
    </source>
</evidence>
<feature type="transmembrane region" description="Helical" evidence="2">
    <location>
        <begin position="273"/>
        <end position="293"/>
    </location>
</feature>
<sequence length="392" mass="39788">MSYDAPAPHTPAGRVIGVALALTLVLTVFVLAFSWPSVTAEPRDLPVAVVGSDDAVRTVRENLDEAQPGAVELIVADDRAAAVEAVEHREVYGGLVLGDPAAGEAPEVLTASAASSATHQLMTQIAAQLQRGIQEQADAATAAALASAQEQAAQAAEAAVRQALEAAARGEQPQAPEQGLAEAPALPEVPQVTVTDVVPLSDDDPRGSGLTAAMFPILLGGMIGGIGISLAVTGALRRVLAVTVYSVVGGAILVGILQFWFGTVQGGWLLDGATLALSIAAIAAPITGFVAVLGRPGIALGPVLMMLVGNPISGAAMPAEFLPWHWGEIGQWLPPGASATLLRDVSYFPDADASAAWLALGLWAGAGVLLSVVGHARTTGRARRAPVLTAPA</sequence>
<dbReference type="Proteomes" id="UP000540568">
    <property type="component" value="Unassembled WGS sequence"/>
</dbReference>
<evidence type="ECO:0000313" key="3">
    <source>
        <dbReference type="EMBL" id="MBA8806875.1"/>
    </source>
</evidence>
<evidence type="ECO:0008006" key="5">
    <source>
        <dbReference type="Google" id="ProtNLM"/>
    </source>
</evidence>
<evidence type="ECO:0000256" key="1">
    <source>
        <dbReference type="SAM" id="MobiDB-lite"/>
    </source>
</evidence>
<keyword evidence="2" id="KW-0812">Transmembrane</keyword>
<dbReference type="EMBL" id="JACGWV010000001">
    <property type="protein sequence ID" value="MBA8806875.1"/>
    <property type="molecule type" value="Genomic_DNA"/>
</dbReference>
<accession>A0A7W3J5U8</accession>
<gene>
    <name evidence="3" type="ORF">FHX71_000817</name>
</gene>
<feature type="transmembrane region" description="Helical" evidence="2">
    <location>
        <begin position="239"/>
        <end position="261"/>
    </location>
</feature>
<keyword evidence="2" id="KW-1133">Transmembrane helix</keyword>
<reference evidence="3 4" key="1">
    <citation type="submission" date="2020-07" db="EMBL/GenBank/DDBJ databases">
        <title>Sequencing the genomes of 1000 actinobacteria strains.</title>
        <authorList>
            <person name="Klenk H.-P."/>
        </authorList>
    </citation>
    <scope>NUCLEOTIDE SEQUENCE [LARGE SCALE GENOMIC DNA]</scope>
    <source>
        <strain evidence="3 4">DSM 44121</strain>
    </source>
</reference>
<evidence type="ECO:0000313" key="4">
    <source>
        <dbReference type="Proteomes" id="UP000540568"/>
    </source>
</evidence>
<comment type="caution">
    <text evidence="3">The sequence shown here is derived from an EMBL/GenBank/DDBJ whole genome shotgun (WGS) entry which is preliminary data.</text>
</comment>
<feature type="region of interest" description="Disordered" evidence="1">
    <location>
        <begin position="166"/>
        <end position="185"/>
    </location>
</feature>